<evidence type="ECO:0000313" key="3">
    <source>
        <dbReference type="Proteomes" id="UP001374893"/>
    </source>
</evidence>
<dbReference type="Gene3D" id="2.130.10.30">
    <property type="entry name" value="Regulator of chromosome condensation 1/beta-lactamase-inhibitor protein II"/>
    <property type="match status" value="2"/>
</dbReference>
<dbReference type="SUPFAM" id="SSF50985">
    <property type="entry name" value="RCC1/BLIP-II"/>
    <property type="match status" value="1"/>
</dbReference>
<dbReference type="InterPro" id="IPR013783">
    <property type="entry name" value="Ig-like_fold"/>
</dbReference>
<gene>
    <name evidence="2" type="ORF">HAHE_27460</name>
</gene>
<dbReference type="InterPro" id="IPR017868">
    <property type="entry name" value="Filamin/ABP280_repeat-like"/>
</dbReference>
<dbReference type="SUPFAM" id="SSF51126">
    <property type="entry name" value="Pectin lyase-like"/>
    <property type="match status" value="1"/>
</dbReference>
<evidence type="ECO:0000259" key="1">
    <source>
        <dbReference type="Pfam" id="PF13229"/>
    </source>
</evidence>
<dbReference type="InterPro" id="IPR051553">
    <property type="entry name" value="Ran_GTPase-activating"/>
</dbReference>
<dbReference type="InterPro" id="IPR000408">
    <property type="entry name" value="Reg_chr_condens"/>
</dbReference>
<evidence type="ECO:0000313" key="2">
    <source>
        <dbReference type="EMBL" id="BCX48838.1"/>
    </source>
</evidence>
<dbReference type="InterPro" id="IPR059226">
    <property type="entry name" value="Choice_anch_Q_dom"/>
</dbReference>
<dbReference type="Gene3D" id="2.60.40.10">
    <property type="entry name" value="Immunoglobulins"/>
    <property type="match status" value="2"/>
</dbReference>
<dbReference type="NCBIfam" id="NF041518">
    <property type="entry name" value="choice_anch_Q"/>
    <property type="match status" value="1"/>
</dbReference>
<dbReference type="Pfam" id="PF13229">
    <property type="entry name" value="Beta_helix"/>
    <property type="match status" value="1"/>
</dbReference>
<dbReference type="Pfam" id="PF13540">
    <property type="entry name" value="RCC1_2"/>
    <property type="match status" value="3"/>
</dbReference>
<dbReference type="NCBIfam" id="NF012200">
    <property type="entry name" value="choice_anch_D"/>
    <property type="match status" value="2"/>
</dbReference>
<reference evidence="2 3" key="1">
    <citation type="submission" date="2021-06" db="EMBL/GenBank/DDBJ databases">
        <title>Complete genome of Haloferula helveola possessing various polysaccharide degrading enzymes.</title>
        <authorList>
            <person name="Takami H."/>
            <person name="Huang C."/>
            <person name="Hamasaki K."/>
        </authorList>
    </citation>
    <scope>NUCLEOTIDE SEQUENCE [LARGE SCALE GENOMIC DNA]</scope>
    <source>
        <strain evidence="2 3">CN-1</strain>
    </source>
</reference>
<sequence>MISARFLRLMNFRSFPPIFALREPAVRTALFGLLLQVPVSRAWGDGFSVSPWTDDLSSGVTSATDWAYSFGSADSTMIQGVPVTGIAGANSSVAGRFSVTIPNVFPGDTNQLTALAGTGSAVLAANFLWGGTPCTITLEGLVPGDEYIVSIPSVGWDPVDFRTNDFASGTHTFTINQNYYGNDAGLRVDYVFTADAATRVITITPQTANTWHLYGLSLRRRVPIVVTNLNDSGAGSLRDALQAAQASVGGDTIVFDAGLSGQTVSLAGPLDTDDADGVVVDATGLPGGLVLQGAGGHRGFYNTGGLTLRGITLTGMDAAGSGGGAIRSTGSIVLEDCALTGNSAAYGGALYNNGGQVVATRCTFSGNVTSGEGGAILNGTSSTMSLVQCTVAGNTCDYGAIVNNGGFLTLRHCTVAANMVTGGGTGGIRSEDGNTQATQASLTLENCIIGGGNGGDRDVLVLAFPWGGFGNPLALNLLGNNTVERDPDIPDFRIAGPDPIVAPSRLRPLADNGGPTLTMIPGGGSPAIDAAVGSTETNDQRGLPRPIDGDNSGAATADLGAVERAVSLSEIEVFAAAGTDPGDELADDTGVQVFADTVGGSSTVRTFTIRNTGTEVLEDLDLVVSGADADDFSAGNLTATSLVSGATATFEVTFAPTMAGNRTATILLISSDHDENPFEIHVSGAGRFPVIEVDQGTAVGPGGVIAWGGEFFTYGLENVPAFAQSGVTEVSFGVFLAVALKSNGGVVAWAAEGYDFGQAAVPASAQSEVVAVSAGGIHGVALKSNGAVVSWGAPGQLPVPAAAESEVTAISAGYSHSLALKSDGSVVGWGDDTQLQATPPAEAASDVIAIAAGASHSLALKENGSVIAWGNDDEGQSSVPAEAMSDVIAIAAGSYSSLALKSNGSVVMWGNNSAPETKLVPPEAMSGVVAIKAGSFQSLALKSDGSIVMWGWPDQGATAIPEAAKSKVIGIAASDGVLAVLRGRSFALQTAGTSSLAKTITIHNSGDHTLDVSGIDVVGDDPADFIVNTAGMATSIPPGGQTTFTIVFAPQETGVSGPRSADVRITSSDPVTGLYEFNVDGLAVSPAQDTDSDGMTDGEELRLAAIGFDWQSSQPELVAIYNLAHAEARQEILDDPNSSGLYTAGQIEAQNAGTTLVQRDGLGRFTLTLGIGKSTTLLPGSFAPFPFTAPETSVNGEGKVEFLLSSPEDAAFFRLETP</sequence>
<dbReference type="InterPro" id="IPR039448">
    <property type="entry name" value="Beta_helix"/>
</dbReference>
<dbReference type="Proteomes" id="UP001374893">
    <property type="component" value="Chromosome"/>
</dbReference>
<name>A0ABN6H6N3_9BACT</name>
<dbReference type="PROSITE" id="PS50194">
    <property type="entry name" value="FILAMIN_REPEAT"/>
    <property type="match status" value="1"/>
</dbReference>
<dbReference type="PROSITE" id="PS50012">
    <property type="entry name" value="RCC1_3"/>
    <property type="match status" value="4"/>
</dbReference>
<dbReference type="EMBL" id="AP024702">
    <property type="protein sequence ID" value="BCX48838.1"/>
    <property type="molecule type" value="Genomic_DNA"/>
</dbReference>
<keyword evidence="3" id="KW-1185">Reference proteome</keyword>
<accession>A0ABN6H6N3</accession>
<proteinExistence type="predicted"/>
<protein>
    <submittedName>
        <fullName evidence="2">Polymorphic outermembrane protein</fullName>
    </submittedName>
</protein>
<dbReference type="PANTHER" id="PTHR45982">
    <property type="entry name" value="REGULATOR OF CHROMOSOME CONDENSATION"/>
    <property type="match status" value="1"/>
</dbReference>
<dbReference type="InterPro" id="IPR009091">
    <property type="entry name" value="RCC1/BLIP-II"/>
</dbReference>
<dbReference type="InterPro" id="IPR011050">
    <property type="entry name" value="Pectin_lyase_fold/virulence"/>
</dbReference>
<dbReference type="PROSITE" id="PS00626">
    <property type="entry name" value="RCC1_2"/>
    <property type="match status" value="3"/>
</dbReference>
<feature type="domain" description="Right handed beta helix" evidence="1">
    <location>
        <begin position="301"/>
        <end position="453"/>
    </location>
</feature>
<dbReference type="PANTHER" id="PTHR45982:SF1">
    <property type="entry name" value="REGULATOR OF CHROMOSOME CONDENSATION"/>
    <property type="match status" value="1"/>
</dbReference>
<organism evidence="2 3">
    <name type="scientific">Haloferula helveola</name>
    <dbReference type="NCBI Taxonomy" id="490095"/>
    <lineage>
        <taxon>Bacteria</taxon>
        <taxon>Pseudomonadati</taxon>
        <taxon>Verrucomicrobiota</taxon>
        <taxon>Verrucomicrobiia</taxon>
        <taxon>Verrucomicrobiales</taxon>
        <taxon>Verrucomicrobiaceae</taxon>
        <taxon>Haloferula</taxon>
    </lineage>
</organism>